<dbReference type="Proteomes" id="UP000620124">
    <property type="component" value="Unassembled WGS sequence"/>
</dbReference>
<reference evidence="1" key="1">
    <citation type="submission" date="2020-05" db="EMBL/GenBank/DDBJ databases">
        <title>Mycena genomes resolve the evolution of fungal bioluminescence.</title>
        <authorList>
            <person name="Tsai I.J."/>
        </authorList>
    </citation>
    <scope>NUCLEOTIDE SEQUENCE</scope>
    <source>
        <strain evidence="1">CCC161011</strain>
    </source>
</reference>
<name>A0A8H6XFR3_9AGAR</name>
<protein>
    <submittedName>
        <fullName evidence="1">Uncharacterized protein</fullName>
    </submittedName>
</protein>
<dbReference type="AlphaFoldDB" id="A0A8H6XFR3"/>
<keyword evidence="2" id="KW-1185">Reference proteome</keyword>
<organism evidence="1 2">
    <name type="scientific">Mycena venus</name>
    <dbReference type="NCBI Taxonomy" id="2733690"/>
    <lineage>
        <taxon>Eukaryota</taxon>
        <taxon>Fungi</taxon>
        <taxon>Dikarya</taxon>
        <taxon>Basidiomycota</taxon>
        <taxon>Agaricomycotina</taxon>
        <taxon>Agaricomycetes</taxon>
        <taxon>Agaricomycetidae</taxon>
        <taxon>Agaricales</taxon>
        <taxon>Marasmiineae</taxon>
        <taxon>Mycenaceae</taxon>
        <taxon>Mycena</taxon>
    </lineage>
</organism>
<comment type="caution">
    <text evidence="1">The sequence shown here is derived from an EMBL/GenBank/DDBJ whole genome shotgun (WGS) entry which is preliminary data.</text>
</comment>
<evidence type="ECO:0000313" key="1">
    <source>
        <dbReference type="EMBL" id="KAF7340328.1"/>
    </source>
</evidence>
<gene>
    <name evidence="1" type="ORF">MVEN_01951900</name>
</gene>
<accession>A0A8H6XFR3</accession>
<proteinExistence type="predicted"/>
<dbReference type="EMBL" id="JACAZI010000019">
    <property type="protein sequence ID" value="KAF7340328.1"/>
    <property type="molecule type" value="Genomic_DNA"/>
</dbReference>
<sequence length="106" mass="11485">MPQSAPEMPLHYIRCTTGQISSSSSPRGFFVCVALEIEFTTFSGSSASSSLRCPCTCIHVALSAVLCTTERLLLEVTTRSSSSRLDTRTPFSHSLSILRVVPIPFS</sequence>
<evidence type="ECO:0000313" key="2">
    <source>
        <dbReference type="Proteomes" id="UP000620124"/>
    </source>
</evidence>